<reference evidence="2" key="2">
    <citation type="submission" date="2021-08" db="EMBL/GenBank/DDBJ databases">
        <authorList>
            <person name="Gostincar C."/>
            <person name="Sun X."/>
            <person name="Song Z."/>
            <person name="Gunde-Cimerman N."/>
        </authorList>
    </citation>
    <scope>NUCLEOTIDE SEQUENCE</scope>
    <source>
        <strain evidence="2">EXF-8016</strain>
    </source>
</reference>
<dbReference type="AlphaFoldDB" id="A0A9P8G788"/>
<feature type="non-terminal residue" evidence="2">
    <location>
        <position position="377"/>
    </location>
</feature>
<evidence type="ECO:0000313" key="3">
    <source>
        <dbReference type="Proteomes" id="UP000767238"/>
    </source>
</evidence>
<feature type="compositionally biased region" description="Basic and acidic residues" evidence="1">
    <location>
        <begin position="176"/>
        <end position="186"/>
    </location>
</feature>
<feature type="compositionally biased region" description="Low complexity" evidence="1">
    <location>
        <begin position="189"/>
        <end position="205"/>
    </location>
</feature>
<dbReference type="Proteomes" id="UP000767238">
    <property type="component" value="Unassembled WGS sequence"/>
</dbReference>
<feature type="compositionally biased region" description="Polar residues" evidence="1">
    <location>
        <begin position="92"/>
        <end position="103"/>
    </location>
</feature>
<gene>
    <name evidence="2" type="ORF">KCV03_g9239</name>
</gene>
<sequence length="377" mass="42195">MDPFDPHSIARSNAERTLSQRRQREGEWLMRLNPHLSNDQLRSWTDVAEELLTQGFEGNYGQTQRMARAQAEQSEEHAEEPQFTVDEPHGRAQQSPEHVQQSPEHAEEPQSAADESHYSTQHSHQQAKELRSTVDESPEHAQQSFGHAEEDDEEASGESEEPDQQSPEENTPLESHMARNAEDKFSRIPKTPTAMTPANPTTSAAVPSQSTLAPIITFGAAAPTTSVVSTKPINRRTANDYAGTSGMVYSCPVAECEQPMNEAYTIERFYKHLDEALHTDYFYQKNTYQSLCKESNALLAGLEACKQCNNGNNFSDIIGALNHFEDDHEDLKTRAGSRYVCDPYDIAFPTKELLWGHLALVSQRTDGHPAVTEARNL</sequence>
<feature type="compositionally biased region" description="Acidic residues" evidence="1">
    <location>
        <begin position="149"/>
        <end position="163"/>
    </location>
</feature>
<protein>
    <submittedName>
        <fullName evidence="2">Uncharacterized protein</fullName>
    </submittedName>
</protein>
<feature type="region of interest" description="Disordered" evidence="1">
    <location>
        <begin position="58"/>
        <end position="207"/>
    </location>
</feature>
<organism evidence="2 3">
    <name type="scientific">Aureobasidium melanogenum</name>
    <name type="common">Aureobasidium pullulans var. melanogenum</name>
    <dbReference type="NCBI Taxonomy" id="46634"/>
    <lineage>
        <taxon>Eukaryota</taxon>
        <taxon>Fungi</taxon>
        <taxon>Dikarya</taxon>
        <taxon>Ascomycota</taxon>
        <taxon>Pezizomycotina</taxon>
        <taxon>Dothideomycetes</taxon>
        <taxon>Dothideomycetidae</taxon>
        <taxon>Dothideales</taxon>
        <taxon>Saccotheciaceae</taxon>
        <taxon>Aureobasidium</taxon>
    </lineage>
</organism>
<feature type="compositionally biased region" description="Basic and acidic residues" evidence="1">
    <location>
        <begin position="126"/>
        <end position="139"/>
    </location>
</feature>
<evidence type="ECO:0000256" key="1">
    <source>
        <dbReference type="SAM" id="MobiDB-lite"/>
    </source>
</evidence>
<name>A0A9P8G788_AURME</name>
<feature type="compositionally biased region" description="Basic and acidic residues" evidence="1">
    <location>
        <begin position="74"/>
        <end position="90"/>
    </location>
</feature>
<dbReference type="EMBL" id="JAHFYH010000110">
    <property type="protein sequence ID" value="KAH0212708.1"/>
    <property type="molecule type" value="Genomic_DNA"/>
</dbReference>
<reference evidence="2" key="1">
    <citation type="journal article" date="2021" name="J Fungi (Basel)">
        <title>Virulence traits and population genomics of the black yeast Aureobasidium melanogenum.</title>
        <authorList>
            <person name="Cernosa A."/>
            <person name="Sun X."/>
            <person name="Gostincar C."/>
            <person name="Fang C."/>
            <person name="Gunde-Cimerman N."/>
            <person name="Song Z."/>
        </authorList>
    </citation>
    <scope>NUCLEOTIDE SEQUENCE</scope>
    <source>
        <strain evidence="2">EXF-8016</strain>
    </source>
</reference>
<comment type="caution">
    <text evidence="2">The sequence shown here is derived from an EMBL/GenBank/DDBJ whole genome shotgun (WGS) entry which is preliminary data.</text>
</comment>
<accession>A0A9P8G788</accession>
<proteinExistence type="predicted"/>
<evidence type="ECO:0000313" key="2">
    <source>
        <dbReference type="EMBL" id="KAH0212708.1"/>
    </source>
</evidence>
<feature type="region of interest" description="Disordered" evidence="1">
    <location>
        <begin position="1"/>
        <end position="22"/>
    </location>
</feature>